<dbReference type="RefSeq" id="WP_149545528.1">
    <property type="nucleotide sequence ID" value="NZ_VTPS01000011.1"/>
</dbReference>
<protein>
    <submittedName>
        <fullName evidence="5">ABC transporter substrate-binding protein</fullName>
    </submittedName>
</protein>
<dbReference type="GO" id="GO:0042597">
    <property type="term" value="C:periplasmic space"/>
    <property type="evidence" value="ECO:0007669"/>
    <property type="project" value="UniProtKB-SubCell"/>
</dbReference>
<organism evidence="5 6">
    <name type="scientific">Calorimonas adulescens</name>
    <dbReference type="NCBI Taxonomy" id="2606906"/>
    <lineage>
        <taxon>Bacteria</taxon>
        <taxon>Bacillati</taxon>
        <taxon>Bacillota</taxon>
        <taxon>Clostridia</taxon>
        <taxon>Thermoanaerobacterales</taxon>
        <taxon>Thermoanaerobacteraceae</taxon>
        <taxon>Calorimonas</taxon>
    </lineage>
</organism>
<sequence>MTFSALGCSAQPKLVKLNYIETVRSIFYAPVYVAINKGFFKEQGIDINLTTAQGSDKAMTAILSGTADFGLQGPETTVYVYSQGREDYAVNFAQVTKRDGSFLVGRKAEPDFKWENLNGKTIIGGRPGGMPEMVLEWVLKSHGLIPGKDVNVITNLQFTATAGAFQSQPDVDYVALFEPTASMMEKIGEGKIVASLGVAGGEVPYTTFAAKKSYIEQHPDIIQKVTNALYKGQLWVRDHSSREIAEAIIQFFPDADIDLVETVVTRYKEQDTWPYTPVVSKEGLDHLQDFIISSGELKSGKIDSSKIIDNTFAENAVETIK</sequence>
<comment type="subcellular location">
    <subcellularLocation>
        <location evidence="1">Periplasm</location>
    </subcellularLocation>
</comment>
<proteinExistence type="inferred from homology"/>
<dbReference type="Gene3D" id="3.40.190.10">
    <property type="entry name" value="Periplasmic binding protein-like II"/>
    <property type="match status" value="2"/>
</dbReference>
<dbReference type="PANTHER" id="PTHR30024">
    <property type="entry name" value="ALIPHATIC SULFONATES-BINDING PROTEIN-RELATED"/>
    <property type="match status" value="1"/>
</dbReference>
<dbReference type="SUPFAM" id="SSF53850">
    <property type="entry name" value="Periplasmic binding protein-like II"/>
    <property type="match status" value="1"/>
</dbReference>
<comment type="similarity">
    <text evidence="2">Belongs to the bacterial solute-binding protein SsuA/TauA family.</text>
</comment>
<evidence type="ECO:0000256" key="1">
    <source>
        <dbReference type="ARBA" id="ARBA00004418"/>
    </source>
</evidence>
<dbReference type="PANTHER" id="PTHR30024:SF47">
    <property type="entry name" value="TAURINE-BINDING PERIPLASMIC PROTEIN"/>
    <property type="match status" value="1"/>
</dbReference>
<dbReference type="InterPro" id="IPR015168">
    <property type="entry name" value="SsuA/THI5"/>
</dbReference>
<evidence type="ECO:0000256" key="3">
    <source>
        <dbReference type="ARBA" id="ARBA00022729"/>
    </source>
</evidence>
<gene>
    <name evidence="5" type="ORF">FWJ32_08285</name>
</gene>
<dbReference type="Pfam" id="PF09084">
    <property type="entry name" value="NMT1"/>
    <property type="match status" value="1"/>
</dbReference>
<dbReference type="EMBL" id="VTPS01000011">
    <property type="protein sequence ID" value="TZE81765.1"/>
    <property type="molecule type" value="Genomic_DNA"/>
</dbReference>
<evidence type="ECO:0000313" key="5">
    <source>
        <dbReference type="EMBL" id="TZE81765.1"/>
    </source>
</evidence>
<accession>A0A5D8QAI0</accession>
<evidence type="ECO:0000313" key="6">
    <source>
        <dbReference type="Proteomes" id="UP000322976"/>
    </source>
</evidence>
<comment type="caution">
    <text evidence="5">The sequence shown here is derived from an EMBL/GenBank/DDBJ whole genome shotgun (WGS) entry which is preliminary data.</text>
</comment>
<feature type="domain" description="SsuA/THI5-like" evidence="4">
    <location>
        <begin position="29"/>
        <end position="239"/>
    </location>
</feature>
<name>A0A5D8QAI0_9THEO</name>
<keyword evidence="3" id="KW-0732">Signal</keyword>
<keyword evidence="6" id="KW-1185">Reference proteome</keyword>
<evidence type="ECO:0000256" key="2">
    <source>
        <dbReference type="ARBA" id="ARBA00010742"/>
    </source>
</evidence>
<dbReference type="AlphaFoldDB" id="A0A5D8QAI0"/>
<evidence type="ECO:0000259" key="4">
    <source>
        <dbReference type="Pfam" id="PF09084"/>
    </source>
</evidence>
<reference evidence="5 6" key="1">
    <citation type="submission" date="2019-08" db="EMBL/GenBank/DDBJ databases">
        <title>Calorimonas adulescens gen. nov., sp. nov., an anaerobic thermophilic bacterium from Sakhalin hot spring.</title>
        <authorList>
            <person name="Khomyakova M.A."/>
            <person name="Merkel A.Y."/>
            <person name="Novikov A."/>
            <person name="Bonch-Osmolovskaya E.A."/>
            <person name="Slobodkin A.I."/>
        </authorList>
    </citation>
    <scope>NUCLEOTIDE SEQUENCE [LARGE SCALE GENOMIC DNA]</scope>
    <source>
        <strain evidence="5 6">A05MB</strain>
    </source>
</reference>
<dbReference type="Proteomes" id="UP000322976">
    <property type="component" value="Unassembled WGS sequence"/>
</dbReference>